<feature type="domain" description="Glycosyl transferase family 1" evidence="1">
    <location>
        <begin position="198"/>
        <end position="346"/>
    </location>
</feature>
<dbReference type="GO" id="GO:0016757">
    <property type="term" value="F:glycosyltransferase activity"/>
    <property type="evidence" value="ECO:0007669"/>
    <property type="project" value="InterPro"/>
</dbReference>
<dbReference type="GO" id="GO:1901135">
    <property type="term" value="P:carbohydrate derivative metabolic process"/>
    <property type="evidence" value="ECO:0007669"/>
    <property type="project" value="UniProtKB-ARBA"/>
</dbReference>
<dbReference type="PANTHER" id="PTHR12526">
    <property type="entry name" value="GLYCOSYLTRANSFERASE"/>
    <property type="match status" value="1"/>
</dbReference>
<dbReference type="Gene3D" id="3.40.50.2000">
    <property type="entry name" value="Glycogen Phosphorylase B"/>
    <property type="match status" value="2"/>
</dbReference>
<dbReference type="InterPro" id="IPR001296">
    <property type="entry name" value="Glyco_trans_1"/>
</dbReference>
<gene>
    <name evidence="3" type="ORF">DIT71_09240</name>
</gene>
<evidence type="ECO:0000313" key="4">
    <source>
        <dbReference type="Proteomes" id="UP000253987"/>
    </source>
</evidence>
<protein>
    <submittedName>
        <fullName evidence="3">Glycosyl transferase family 1</fullName>
    </submittedName>
</protein>
<keyword evidence="4" id="KW-1185">Reference proteome</keyword>
<reference evidence="4" key="1">
    <citation type="submission" date="2018-05" db="EMBL/GenBank/DDBJ databases">
        <authorList>
            <person name="Lu D."/>
        </authorList>
    </citation>
    <scope>NUCLEOTIDE SEQUENCE [LARGE SCALE GENOMIC DNA]</scope>
    <source>
        <strain evidence="4">F01</strain>
    </source>
</reference>
<evidence type="ECO:0000313" key="3">
    <source>
        <dbReference type="EMBL" id="PXX90721.1"/>
    </source>
</evidence>
<sequence length="387" mass="42577">MSVTPLLYVIDYFRNPHAGTEGQLHALVGGLNRSEFAPHLLVFEDSPWLREHGFPCEYTVLGRRSLASPATWLALMRLARRFRQRGYRLAHVFFNDPSIICPPVFRLFGIRTLLSRRDMGYWYTPTLKRTLRLTGRFTEGVVTNSRAVRAVTAAAEGFAEQDVHVIYNGFPEPGSASPVMSPQATELERLQREGCLLMGLVANIRPIKRIEDAVDCLALLRDAVPDLNLVVIGAGDGAELGRRAREKGVEGRLHLVGSTDNVAGCLASLDIAILCSESEGFSNAIVEYKRAGLPVVCSGVGGNPEAVTHGEDGFVYPVGDTQSLAMAVRKLAEDPELRKSMGERARCNAEKDFSMAKMIEAHESLYRGILARRSGWFENETTGESIG</sequence>
<feature type="domain" description="Glycosyltransferase subfamily 4-like N-terminal" evidence="2">
    <location>
        <begin position="19"/>
        <end position="170"/>
    </location>
</feature>
<dbReference type="RefSeq" id="WP_114612946.1">
    <property type="nucleotide sequence ID" value="NZ_QFWX01000004.1"/>
</dbReference>
<dbReference type="Pfam" id="PF13439">
    <property type="entry name" value="Glyco_transf_4"/>
    <property type="match status" value="1"/>
</dbReference>
<name>A0A2V3ZXY5_9GAMM</name>
<dbReference type="Proteomes" id="UP000253987">
    <property type="component" value="Unassembled WGS sequence"/>
</dbReference>
<proteinExistence type="predicted"/>
<keyword evidence="3" id="KW-0808">Transferase</keyword>
<dbReference type="OrthoDB" id="9795746at2"/>
<dbReference type="EMBL" id="QFWX01000004">
    <property type="protein sequence ID" value="PXX90721.1"/>
    <property type="molecule type" value="Genomic_DNA"/>
</dbReference>
<evidence type="ECO:0000259" key="1">
    <source>
        <dbReference type="Pfam" id="PF00534"/>
    </source>
</evidence>
<comment type="caution">
    <text evidence="3">The sequence shown here is derived from an EMBL/GenBank/DDBJ whole genome shotgun (WGS) entry which is preliminary data.</text>
</comment>
<dbReference type="AlphaFoldDB" id="A0A2V3ZXY5"/>
<dbReference type="Pfam" id="PF00534">
    <property type="entry name" value="Glycos_transf_1"/>
    <property type="match status" value="1"/>
</dbReference>
<evidence type="ECO:0000259" key="2">
    <source>
        <dbReference type="Pfam" id="PF13439"/>
    </source>
</evidence>
<dbReference type="SUPFAM" id="SSF53756">
    <property type="entry name" value="UDP-Glycosyltransferase/glycogen phosphorylase"/>
    <property type="match status" value="1"/>
</dbReference>
<reference evidence="3 4" key="2">
    <citation type="submission" date="2018-06" db="EMBL/GenBank/DDBJ databases">
        <title>Marinobactersediminissp. nov, a moderately halophilic bacterium isolated from marine solar saltern.</title>
        <authorList>
            <person name="Zhang Y."/>
        </authorList>
    </citation>
    <scope>NUCLEOTIDE SEQUENCE [LARGE SCALE GENOMIC DNA]</scope>
    <source>
        <strain evidence="3 4">F01</strain>
    </source>
</reference>
<dbReference type="InterPro" id="IPR028098">
    <property type="entry name" value="Glyco_trans_4-like_N"/>
</dbReference>
<dbReference type="PANTHER" id="PTHR12526:SF630">
    <property type="entry name" value="GLYCOSYLTRANSFERASE"/>
    <property type="match status" value="1"/>
</dbReference>
<accession>A0A2V3ZXY5</accession>
<organism evidence="3 4">
    <name type="scientific">Marinobacter vulgaris</name>
    <dbReference type="NCBI Taxonomy" id="1928331"/>
    <lineage>
        <taxon>Bacteria</taxon>
        <taxon>Pseudomonadati</taxon>
        <taxon>Pseudomonadota</taxon>
        <taxon>Gammaproteobacteria</taxon>
        <taxon>Pseudomonadales</taxon>
        <taxon>Marinobacteraceae</taxon>
        <taxon>Marinobacter</taxon>
    </lineage>
</organism>